<evidence type="ECO:0000259" key="1">
    <source>
        <dbReference type="Pfam" id="PF13676"/>
    </source>
</evidence>
<dbReference type="Pfam" id="PF13676">
    <property type="entry name" value="TIR_2"/>
    <property type="match status" value="1"/>
</dbReference>
<evidence type="ECO:0000313" key="2">
    <source>
        <dbReference type="EMBL" id="TWP46708.1"/>
    </source>
</evidence>
<proteinExistence type="predicted"/>
<reference evidence="2 3" key="1">
    <citation type="submission" date="2019-07" db="EMBL/GenBank/DDBJ databases">
        <title>Lentzea xizangensis sp. nov., isolated from Qinghai-Tibetan Plateau Soils.</title>
        <authorList>
            <person name="Huang J."/>
        </authorList>
    </citation>
    <scope>NUCLEOTIDE SEQUENCE [LARGE SCALE GENOMIC DNA]</scope>
    <source>
        <strain evidence="2 3">FXJ1.1311</strain>
    </source>
</reference>
<comment type="caution">
    <text evidence="2">The sequence shown here is derived from an EMBL/GenBank/DDBJ whole genome shotgun (WGS) entry which is preliminary data.</text>
</comment>
<keyword evidence="3" id="KW-1185">Reference proteome</keyword>
<accession>A0A563EIR4</accession>
<dbReference type="EMBL" id="VOBR01000030">
    <property type="protein sequence ID" value="TWP46708.1"/>
    <property type="molecule type" value="Genomic_DNA"/>
</dbReference>
<organism evidence="2 3">
    <name type="scientific">Lentzea tibetensis</name>
    <dbReference type="NCBI Taxonomy" id="2591470"/>
    <lineage>
        <taxon>Bacteria</taxon>
        <taxon>Bacillati</taxon>
        <taxon>Actinomycetota</taxon>
        <taxon>Actinomycetes</taxon>
        <taxon>Pseudonocardiales</taxon>
        <taxon>Pseudonocardiaceae</taxon>
        <taxon>Lentzea</taxon>
    </lineage>
</organism>
<evidence type="ECO:0000313" key="3">
    <source>
        <dbReference type="Proteomes" id="UP000316639"/>
    </source>
</evidence>
<gene>
    <name evidence="2" type="ORF">FKR81_34535</name>
</gene>
<dbReference type="InterPro" id="IPR000157">
    <property type="entry name" value="TIR_dom"/>
</dbReference>
<name>A0A563EIR4_9PSEU</name>
<dbReference type="AlphaFoldDB" id="A0A563EIR4"/>
<dbReference type="SUPFAM" id="SSF52200">
    <property type="entry name" value="Toll/Interleukin receptor TIR domain"/>
    <property type="match status" value="1"/>
</dbReference>
<dbReference type="Gene3D" id="3.40.50.10140">
    <property type="entry name" value="Toll/interleukin-1 receptor homology (TIR) domain"/>
    <property type="match status" value="1"/>
</dbReference>
<dbReference type="Proteomes" id="UP000316639">
    <property type="component" value="Unassembled WGS sequence"/>
</dbReference>
<dbReference type="GO" id="GO:0007165">
    <property type="term" value="P:signal transduction"/>
    <property type="evidence" value="ECO:0007669"/>
    <property type="project" value="InterPro"/>
</dbReference>
<protein>
    <submittedName>
        <fullName evidence="2">Toll/interleukin-1 receptor domain-containing protein</fullName>
    </submittedName>
</protein>
<sequence length="479" mass="52259">MTFLDVSDGEMRGVDLPGPEVLPPGSLRDLTEALHQLYRAAGARSLQQISDRVNDDDRFDGTVSHQKVAQMLRGVGLPKWTTLAPVVEVLAEWSTPPRDPAVEVAKLKRLWDKADGGEASDEPVAAVPAGRLRSAFVLGGVTGETTYPSLEEAELQQFSRRLGAAVARAGVDLVVCSPFPDTADFHALMGYLESGAGGTVHMHRPVHPAVDAQSDQLRELLGPTAAARIRNWYYPGPETDDRESFGQAWVLCQLMALQHADAVLAVGGKPDKTASTILHLAEARQLPIVPFAFLGGAAERAFRRRDWQGVHPWLDTSRLTDKNAVDDAMIIANEMVTARVRRIDGPQGRPGVAFVSRAAVDADFTRPMDRHLSAAGIQVLYGDQEISSARMVEAAIEDAVLRSDLFIALWSRSYAASRFCYDELDLALQRHRAGRTRLWIINLDGSDIVPPDARELPQVTARTPREVAAVVRDLLAHTG</sequence>
<feature type="domain" description="TIR" evidence="1">
    <location>
        <begin position="354"/>
        <end position="463"/>
    </location>
</feature>
<dbReference type="InterPro" id="IPR035897">
    <property type="entry name" value="Toll_tir_struct_dom_sf"/>
</dbReference>
<keyword evidence="2" id="KW-0675">Receptor</keyword>